<keyword evidence="13 14" id="KW-0998">Cell outer membrane</keyword>
<evidence type="ECO:0000256" key="9">
    <source>
        <dbReference type="ARBA" id="ARBA00023065"/>
    </source>
</evidence>
<dbReference type="InterPro" id="IPR000531">
    <property type="entry name" value="Beta-barrel_TonB"/>
</dbReference>
<protein>
    <submittedName>
        <fullName evidence="18">Iron complex outermembrane recepter protein</fullName>
    </submittedName>
</protein>
<keyword evidence="11 14" id="KW-0472">Membrane</keyword>
<dbReference type="GO" id="GO:0038023">
    <property type="term" value="F:signaling receptor activity"/>
    <property type="evidence" value="ECO:0007669"/>
    <property type="project" value="InterPro"/>
</dbReference>
<keyword evidence="12" id="KW-0675">Receptor</keyword>
<keyword evidence="9" id="KW-0406">Ion transport</keyword>
<dbReference type="GO" id="GO:0015344">
    <property type="term" value="F:siderophore uptake transmembrane transporter activity"/>
    <property type="evidence" value="ECO:0007669"/>
    <property type="project" value="TreeGrafter"/>
</dbReference>
<keyword evidence="3 14" id="KW-0813">Transport</keyword>
<dbReference type="EMBL" id="FQUC01000001">
    <property type="protein sequence ID" value="SHE49524.1"/>
    <property type="molecule type" value="Genomic_DNA"/>
</dbReference>
<dbReference type="InterPro" id="IPR010105">
    <property type="entry name" value="TonB_sidphr_rcpt"/>
</dbReference>
<evidence type="ECO:0000256" key="14">
    <source>
        <dbReference type="PROSITE-ProRule" id="PRU01360"/>
    </source>
</evidence>
<dbReference type="Pfam" id="PF13715">
    <property type="entry name" value="CarbopepD_reg_2"/>
    <property type="match status" value="1"/>
</dbReference>
<dbReference type="Gene3D" id="2.170.130.10">
    <property type="entry name" value="TonB-dependent receptor, plug domain"/>
    <property type="match status" value="1"/>
</dbReference>
<evidence type="ECO:0000256" key="5">
    <source>
        <dbReference type="ARBA" id="ARBA00022496"/>
    </source>
</evidence>
<evidence type="ECO:0000259" key="16">
    <source>
        <dbReference type="Pfam" id="PF00593"/>
    </source>
</evidence>
<dbReference type="PANTHER" id="PTHR32552">
    <property type="entry name" value="FERRICHROME IRON RECEPTOR-RELATED"/>
    <property type="match status" value="1"/>
</dbReference>
<evidence type="ECO:0000256" key="15">
    <source>
        <dbReference type="RuleBase" id="RU003357"/>
    </source>
</evidence>
<dbReference type="SUPFAM" id="SSF49464">
    <property type="entry name" value="Carboxypeptidase regulatory domain-like"/>
    <property type="match status" value="1"/>
</dbReference>
<evidence type="ECO:0000256" key="10">
    <source>
        <dbReference type="ARBA" id="ARBA00023077"/>
    </source>
</evidence>
<keyword evidence="6 14" id="KW-0812">Transmembrane</keyword>
<evidence type="ECO:0000259" key="17">
    <source>
        <dbReference type="Pfam" id="PF07715"/>
    </source>
</evidence>
<organism evidence="18 19">
    <name type="scientific">Dysgonomonas macrotermitis</name>
    <dbReference type="NCBI Taxonomy" id="1346286"/>
    <lineage>
        <taxon>Bacteria</taxon>
        <taxon>Pseudomonadati</taxon>
        <taxon>Bacteroidota</taxon>
        <taxon>Bacteroidia</taxon>
        <taxon>Bacteroidales</taxon>
        <taxon>Dysgonomonadaceae</taxon>
        <taxon>Dysgonomonas</taxon>
    </lineage>
</organism>
<sequence>MSRKILFSLFLLFICIGYSYAQKVKGYVYDENGDPLTSATVVIEGSNLSALTDDNGAFIFKGLPRAARKITVSYIGYKPNTQNLEQRSDMQRMRFDMEVSNALAEVEVFGERYKQPEKLDAITRMPLRPSEQIQTISVISEKVITEQGALTITDAVRNVPGVTLFGSYGGVKESMSTRGFRGIPVLKNGVRIDSQFQTASGVADMQGVESIQMIKGSAAVTQGVITDLGNAGGVINVVTKTPKFVNAGQVDLRVGSWGQVRPTFDVQSVLDSKRTVAFRLNGAYERADNYRPVVSANKAYINPSLEWRPDDRTTINLEMDYLNADVTPVSSTVNLGPISEEKLYDMPHSKYLGFNIENNNTRILTYSARINRMLTKNLSIRAAYFNSSYNVDNTSSALSDLKNPTNYEEKVRKLSRSLRDDKNSTFQLDFIGRDVYTGSLKHTFQIGFDYRIADATTTNMGSITVDTINVVSGNITRDLPKDYKLTGATDPVQSKYTTYGIMAQEVLTINKYLKAILGLRYSSISTVQSPAGNDVRDAWDPMVGVMISPIENINVFASYTTSTSLRSAANKLDSVTEAGPSRTKQFEVGIKSDWLDNRLRFNFTYFHIYTDNLTNTEYYEGTTTATGYVFKAGDLKRDGIEVELNGRILPNLQVMLGYSYLHARYEKSPSYVNGSAPMNAPKHTANGWINYAVDRGALKGLSAGVGVYYVGKRPVNEYSNAYDGHNYNPGVKPFDMPAYTTVNAQLAYKIGHVTTRVFFNNIFDALGYNSYYRGGYINQIDPRNFAAQVSYSF</sequence>
<dbReference type="SUPFAM" id="SSF56935">
    <property type="entry name" value="Porins"/>
    <property type="match status" value="1"/>
</dbReference>
<dbReference type="AlphaFoldDB" id="A0A1M4TYT6"/>
<dbReference type="PROSITE" id="PS52016">
    <property type="entry name" value="TONB_DEPENDENT_REC_3"/>
    <property type="match status" value="1"/>
</dbReference>
<evidence type="ECO:0000256" key="6">
    <source>
        <dbReference type="ARBA" id="ARBA00022692"/>
    </source>
</evidence>
<dbReference type="STRING" id="1346286.SAMN05444362_101455"/>
<accession>A0A1M4TYT6</accession>
<dbReference type="PANTHER" id="PTHR32552:SF68">
    <property type="entry name" value="FERRICHROME OUTER MEMBRANE TRANSPORTER_PHAGE RECEPTOR"/>
    <property type="match status" value="1"/>
</dbReference>
<dbReference type="Pfam" id="PF07715">
    <property type="entry name" value="Plug"/>
    <property type="match status" value="1"/>
</dbReference>
<dbReference type="InterPro" id="IPR036942">
    <property type="entry name" value="Beta-barrel_TonB_sf"/>
</dbReference>
<gene>
    <name evidence="18" type="ORF">SAMN05444362_101455</name>
</gene>
<dbReference type="OrthoDB" id="9775095at2"/>
<evidence type="ECO:0000256" key="1">
    <source>
        <dbReference type="ARBA" id="ARBA00004571"/>
    </source>
</evidence>
<dbReference type="RefSeq" id="WP_062175532.1">
    <property type="nucleotide sequence ID" value="NZ_BBXL01000001.1"/>
</dbReference>
<feature type="domain" description="TonB-dependent receptor plug" evidence="17">
    <location>
        <begin position="130"/>
        <end position="223"/>
    </location>
</feature>
<evidence type="ECO:0000256" key="4">
    <source>
        <dbReference type="ARBA" id="ARBA00022452"/>
    </source>
</evidence>
<keyword evidence="7" id="KW-0732">Signal</keyword>
<evidence type="ECO:0000256" key="13">
    <source>
        <dbReference type="ARBA" id="ARBA00023237"/>
    </source>
</evidence>
<dbReference type="CDD" id="cd01347">
    <property type="entry name" value="ligand_gated_channel"/>
    <property type="match status" value="1"/>
</dbReference>
<keyword evidence="19" id="KW-1185">Reference proteome</keyword>
<feature type="domain" description="TonB-dependent receptor-like beta-barrel" evidence="16">
    <location>
        <begin position="320"/>
        <end position="762"/>
    </location>
</feature>
<dbReference type="InterPro" id="IPR012910">
    <property type="entry name" value="Plug_dom"/>
</dbReference>
<evidence type="ECO:0000313" key="18">
    <source>
        <dbReference type="EMBL" id="SHE49524.1"/>
    </source>
</evidence>
<evidence type="ECO:0000256" key="7">
    <source>
        <dbReference type="ARBA" id="ARBA00022729"/>
    </source>
</evidence>
<dbReference type="InterPro" id="IPR008969">
    <property type="entry name" value="CarboxyPept-like_regulatory"/>
</dbReference>
<dbReference type="Gene3D" id="2.40.170.20">
    <property type="entry name" value="TonB-dependent receptor, beta-barrel domain"/>
    <property type="match status" value="1"/>
</dbReference>
<keyword evidence="5" id="KW-0410">Iron transport</keyword>
<evidence type="ECO:0000256" key="3">
    <source>
        <dbReference type="ARBA" id="ARBA00022448"/>
    </source>
</evidence>
<dbReference type="InterPro" id="IPR037066">
    <property type="entry name" value="Plug_dom_sf"/>
</dbReference>
<reference evidence="19" key="1">
    <citation type="submission" date="2016-11" db="EMBL/GenBank/DDBJ databases">
        <authorList>
            <person name="Varghese N."/>
            <person name="Submissions S."/>
        </authorList>
    </citation>
    <scope>NUCLEOTIDE SEQUENCE [LARGE SCALE GENOMIC DNA]</scope>
    <source>
        <strain evidence="19">DSM 27370</strain>
    </source>
</reference>
<evidence type="ECO:0000256" key="11">
    <source>
        <dbReference type="ARBA" id="ARBA00023136"/>
    </source>
</evidence>
<keyword evidence="4 14" id="KW-1134">Transmembrane beta strand</keyword>
<comment type="similarity">
    <text evidence="2 14 15">Belongs to the TonB-dependent receptor family.</text>
</comment>
<dbReference type="Proteomes" id="UP000184480">
    <property type="component" value="Unassembled WGS sequence"/>
</dbReference>
<comment type="subcellular location">
    <subcellularLocation>
        <location evidence="1 14">Cell outer membrane</location>
        <topology evidence="1 14">Multi-pass membrane protein</topology>
    </subcellularLocation>
</comment>
<dbReference type="GO" id="GO:0015891">
    <property type="term" value="P:siderophore transport"/>
    <property type="evidence" value="ECO:0007669"/>
    <property type="project" value="InterPro"/>
</dbReference>
<dbReference type="GO" id="GO:0009279">
    <property type="term" value="C:cell outer membrane"/>
    <property type="evidence" value="ECO:0007669"/>
    <property type="project" value="UniProtKB-SubCell"/>
</dbReference>
<evidence type="ECO:0000256" key="12">
    <source>
        <dbReference type="ARBA" id="ARBA00023170"/>
    </source>
</evidence>
<dbReference type="Gene3D" id="2.60.40.1120">
    <property type="entry name" value="Carboxypeptidase-like, regulatory domain"/>
    <property type="match status" value="1"/>
</dbReference>
<evidence type="ECO:0000256" key="8">
    <source>
        <dbReference type="ARBA" id="ARBA00023004"/>
    </source>
</evidence>
<proteinExistence type="inferred from homology"/>
<evidence type="ECO:0000313" key="19">
    <source>
        <dbReference type="Proteomes" id="UP000184480"/>
    </source>
</evidence>
<dbReference type="NCBIfam" id="TIGR01783">
    <property type="entry name" value="TonB-siderophor"/>
    <property type="match status" value="1"/>
</dbReference>
<dbReference type="InterPro" id="IPR039426">
    <property type="entry name" value="TonB-dep_rcpt-like"/>
</dbReference>
<name>A0A1M4TYT6_9BACT</name>
<keyword evidence="10 15" id="KW-0798">TonB box</keyword>
<dbReference type="Pfam" id="PF00593">
    <property type="entry name" value="TonB_dep_Rec_b-barrel"/>
    <property type="match status" value="1"/>
</dbReference>
<evidence type="ECO:0000256" key="2">
    <source>
        <dbReference type="ARBA" id="ARBA00009810"/>
    </source>
</evidence>
<keyword evidence="8" id="KW-0408">Iron</keyword>